<evidence type="ECO:0000313" key="3">
    <source>
        <dbReference type="Proteomes" id="UP000275348"/>
    </source>
</evidence>
<proteinExistence type="predicted"/>
<keyword evidence="1" id="KW-0472">Membrane</keyword>
<accession>A0A3L9M451</accession>
<evidence type="ECO:0000256" key="1">
    <source>
        <dbReference type="SAM" id="Phobius"/>
    </source>
</evidence>
<sequence length="61" mass="7261">MVKILNTASIAILVILLFGFLSENFFPIEGLELFYEKKFYLAIIYIVMRVFSNYYKKKEVK</sequence>
<keyword evidence="1" id="KW-0812">Transmembrane</keyword>
<dbReference type="AlphaFoldDB" id="A0A3L9M451"/>
<dbReference type="OrthoDB" id="1454078at2"/>
<name>A0A3L9M451_9FLAO</name>
<keyword evidence="3" id="KW-1185">Reference proteome</keyword>
<evidence type="ECO:0000313" key="2">
    <source>
        <dbReference type="EMBL" id="RLZ07551.1"/>
    </source>
</evidence>
<gene>
    <name evidence="2" type="ORF">EAH69_11310</name>
</gene>
<dbReference type="RefSeq" id="WP_121935317.1">
    <property type="nucleotide sequence ID" value="NZ_RDOJ01000017.1"/>
</dbReference>
<keyword evidence="1" id="KW-1133">Transmembrane helix</keyword>
<feature type="transmembrane region" description="Helical" evidence="1">
    <location>
        <begin position="38"/>
        <end position="55"/>
    </location>
</feature>
<organism evidence="2 3">
    <name type="scientific">Faecalibacter macacae</name>
    <dbReference type="NCBI Taxonomy" id="1859289"/>
    <lineage>
        <taxon>Bacteria</taxon>
        <taxon>Pseudomonadati</taxon>
        <taxon>Bacteroidota</taxon>
        <taxon>Flavobacteriia</taxon>
        <taxon>Flavobacteriales</taxon>
        <taxon>Weeksellaceae</taxon>
        <taxon>Faecalibacter</taxon>
    </lineage>
</organism>
<reference evidence="2 3" key="1">
    <citation type="submission" date="2018-10" db="EMBL/GenBank/DDBJ databases">
        <authorList>
            <person name="Chen X."/>
        </authorList>
    </citation>
    <scope>NUCLEOTIDE SEQUENCE [LARGE SCALE GENOMIC DNA]</scope>
    <source>
        <strain evidence="2 3">YIM 102668</strain>
    </source>
</reference>
<dbReference type="Proteomes" id="UP000275348">
    <property type="component" value="Unassembled WGS sequence"/>
</dbReference>
<dbReference type="EMBL" id="RDOJ01000017">
    <property type="protein sequence ID" value="RLZ07551.1"/>
    <property type="molecule type" value="Genomic_DNA"/>
</dbReference>
<protein>
    <submittedName>
        <fullName evidence="2">Uncharacterized protein</fullName>
    </submittedName>
</protein>
<comment type="caution">
    <text evidence="2">The sequence shown here is derived from an EMBL/GenBank/DDBJ whole genome shotgun (WGS) entry which is preliminary data.</text>
</comment>